<keyword evidence="1" id="KW-0472">Membrane</keyword>
<evidence type="ECO:0000313" key="3">
    <source>
        <dbReference type="Proteomes" id="UP001524499"/>
    </source>
</evidence>
<comment type="caution">
    <text evidence="2">The sequence shown here is derived from an EMBL/GenBank/DDBJ whole genome shotgun (WGS) entry which is preliminary data.</text>
</comment>
<dbReference type="EMBL" id="JANIBJ010000012">
    <property type="protein sequence ID" value="MCQ8104014.1"/>
    <property type="molecule type" value="Genomic_DNA"/>
</dbReference>
<accession>A0ABT1TGW5</accession>
<dbReference type="RefSeq" id="WP_256601772.1">
    <property type="nucleotide sequence ID" value="NZ_JANIBJ010000012.1"/>
</dbReference>
<protein>
    <submittedName>
        <fullName evidence="2">Uncharacterized protein</fullName>
    </submittedName>
</protein>
<evidence type="ECO:0000313" key="2">
    <source>
        <dbReference type="EMBL" id="MCQ8104014.1"/>
    </source>
</evidence>
<evidence type="ECO:0000256" key="1">
    <source>
        <dbReference type="SAM" id="Phobius"/>
    </source>
</evidence>
<gene>
    <name evidence="2" type="ORF">NP590_07855</name>
</gene>
<reference evidence="2 3" key="1">
    <citation type="submission" date="2022-07" db="EMBL/GenBank/DDBJ databases">
        <title>Methylomonas rivi sp. nov., Methylomonas rosea sp. nov., Methylomonas aureus sp. nov. and Methylomonas subterranea sp. nov., four novel methanotrophs isolated from a freshwater creek and the deep terrestrial subsurface.</title>
        <authorList>
            <person name="Abin C."/>
            <person name="Sankaranarayanan K."/>
            <person name="Garner C."/>
            <person name="Sindelar R."/>
            <person name="Kotary K."/>
            <person name="Garner R."/>
            <person name="Barclay S."/>
            <person name="Lawson P."/>
            <person name="Krumholz L."/>
        </authorList>
    </citation>
    <scope>NUCLEOTIDE SEQUENCE [LARGE SCALE GENOMIC DNA]</scope>
    <source>
        <strain evidence="2 3">SURF-2</strain>
    </source>
</reference>
<keyword evidence="3" id="KW-1185">Reference proteome</keyword>
<sequence length="97" mass="10771">MKPLFRLFAHLLFAVGMLALYLLPAKPYEWMAEFDPVLAAAPEDLSGDNRVFAFLCLLVIAATQAGLMATSRGRLERRVCMGLILTAAVFWAAKFCF</sequence>
<organism evidence="2 3">
    <name type="scientific">Methylomonas subterranea</name>
    <dbReference type="NCBI Taxonomy" id="2952225"/>
    <lineage>
        <taxon>Bacteria</taxon>
        <taxon>Pseudomonadati</taxon>
        <taxon>Pseudomonadota</taxon>
        <taxon>Gammaproteobacteria</taxon>
        <taxon>Methylococcales</taxon>
        <taxon>Methylococcaceae</taxon>
        <taxon>Methylomonas</taxon>
    </lineage>
</organism>
<keyword evidence="1" id="KW-0812">Transmembrane</keyword>
<feature type="transmembrane region" description="Helical" evidence="1">
    <location>
        <begin position="49"/>
        <end position="67"/>
    </location>
</feature>
<name>A0ABT1TGW5_9GAMM</name>
<dbReference type="Proteomes" id="UP001524499">
    <property type="component" value="Unassembled WGS sequence"/>
</dbReference>
<proteinExistence type="predicted"/>
<keyword evidence="1" id="KW-1133">Transmembrane helix</keyword>